<evidence type="ECO:0000313" key="4">
    <source>
        <dbReference type="Proteomes" id="UP000193224"/>
    </source>
</evidence>
<keyword evidence="1" id="KW-0472">Membrane</keyword>
<dbReference type="InterPro" id="IPR058208">
    <property type="entry name" value="PACE"/>
</dbReference>
<evidence type="ECO:0000313" key="3">
    <source>
        <dbReference type="EMBL" id="SMC14099.1"/>
    </source>
</evidence>
<dbReference type="EMBL" id="FWXB01000020">
    <property type="protein sequence ID" value="SMC14099.1"/>
    <property type="molecule type" value="Genomic_DNA"/>
</dbReference>
<keyword evidence="1 3" id="KW-0812">Transmembrane</keyword>
<evidence type="ECO:0000256" key="1">
    <source>
        <dbReference type="SAM" id="Phobius"/>
    </source>
</evidence>
<feature type="transmembrane region" description="Helical" evidence="1">
    <location>
        <begin position="114"/>
        <end position="136"/>
    </location>
</feature>
<feature type="domain" description="Chlorhexidine efflux transporter" evidence="2">
    <location>
        <begin position="80"/>
        <end position="141"/>
    </location>
</feature>
<feature type="transmembrane region" description="Helical" evidence="1">
    <location>
        <begin position="43"/>
        <end position="64"/>
    </location>
</feature>
<dbReference type="RefSeq" id="WP_176237761.1">
    <property type="nucleotide sequence ID" value="NZ_FWXB01000020.1"/>
</dbReference>
<dbReference type="Proteomes" id="UP000193224">
    <property type="component" value="Unassembled WGS sequence"/>
</dbReference>
<dbReference type="NCBIfam" id="NF033664">
    <property type="entry name" value="PACE_transport"/>
    <property type="match status" value="1"/>
</dbReference>
<feature type="domain" description="Chlorhexidine efflux transporter" evidence="2">
    <location>
        <begin position="8"/>
        <end position="70"/>
    </location>
</feature>
<feature type="transmembrane region" description="Helical" evidence="1">
    <location>
        <begin position="20"/>
        <end position="37"/>
    </location>
</feature>
<proteinExistence type="predicted"/>
<evidence type="ECO:0000259" key="2">
    <source>
        <dbReference type="Pfam" id="PF05232"/>
    </source>
</evidence>
<name>A0A1X7BXU9_9RHOB</name>
<sequence length="151" mass="16979">MSDKVILRSGKDRLRYTVSFELLLMAILVPVGAAFFDKPVAEIGVLGAVLAGKAMLLNLVYNWLFDKIDARSGRVSSERTHVGRILHAFGFEISLTITSLPIYIWWLGIGLLDAFVTDIVVTSFVVAYTYFFTLAYDRLFPLKRRNSLLEA</sequence>
<keyword evidence="4" id="KW-1185">Reference proteome</keyword>
<gene>
    <name evidence="3" type="ORF">ROA7745_03963</name>
</gene>
<reference evidence="3 4" key="1">
    <citation type="submission" date="2017-03" db="EMBL/GenBank/DDBJ databases">
        <authorList>
            <person name="Afonso C.L."/>
            <person name="Miller P.J."/>
            <person name="Scott M.A."/>
            <person name="Spackman E."/>
            <person name="Goraichik I."/>
            <person name="Dimitrov K.M."/>
            <person name="Suarez D.L."/>
            <person name="Swayne D.E."/>
        </authorList>
    </citation>
    <scope>NUCLEOTIDE SEQUENCE [LARGE SCALE GENOMIC DNA]</scope>
    <source>
        <strain evidence="3 4">CECT 7745</strain>
    </source>
</reference>
<accession>A0A1X7BXU9</accession>
<feature type="transmembrane region" description="Helical" evidence="1">
    <location>
        <begin position="85"/>
        <end position="108"/>
    </location>
</feature>
<keyword evidence="1" id="KW-1133">Transmembrane helix</keyword>
<dbReference type="AlphaFoldDB" id="A0A1X7BXU9"/>
<dbReference type="Pfam" id="PF05232">
    <property type="entry name" value="BTP"/>
    <property type="match status" value="2"/>
</dbReference>
<protein>
    <submittedName>
        <fullName evidence="3">Bacterial Transmembrane Pair family protein</fullName>
    </submittedName>
</protein>
<dbReference type="InterPro" id="IPR007896">
    <property type="entry name" value="BTP_bacteria"/>
</dbReference>
<organism evidence="3 4">
    <name type="scientific">Roseovarius aestuarii</name>
    <dbReference type="NCBI Taxonomy" id="475083"/>
    <lineage>
        <taxon>Bacteria</taxon>
        <taxon>Pseudomonadati</taxon>
        <taxon>Pseudomonadota</taxon>
        <taxon>Alphaproteobacteria</taxon>
        <taxon>Rhodobacterales</taxon>
        <taxon>Roseobacteraceae</taxon>
        <taxon>Roseovarius</taxon>
    </lineage>
</organism>